<evidence type="ECO:0000256" key="1">
    <source>
        <dbReference type="SAM" id="MobiDB-lite"/>
    </source>
</evidence>
<comment type="caution">
    <text evidence="3">The sequence shown here is derived from an EMBL/GenBank/DDBJ whole genome shotgun (WGS) entry which is preliminary data.</text>
</comment>
<keyword evidence="4" id="KW-1185">Reference proteome</keyword>
<dbReference type="EMBL" id="JBJKFK010004558">
    <property type="protein sequence ID" value="KAL3308896.1"/>
    <property type="molecule type" value="Genomic_DNA"/>
</dbReference>
<keyword evidence="2" id="KW-0732">Signal</keyword>
<feature type="signal peptide" evidence="2">
    <location>
        <begin position="1"/>
        <end position="21"/>
    </location>
</feature>
<proteinExistence type="predicted"/>
<gene>
    <name evidence="3" type="ORF">Ciccas_012566</name>
</gene>
<name>A0ABD2PN15_9PLAT</name>
<evidence type="ECO:0000256" key="2">
    <source>
        <dbReference type="SAM" id="SignalP"/>
    </source>
</evidence>
<dbReference type="AlphaFoldDB" id="A0ABD2PN15"/>
<feature type="region of interest" description="Disordered" evidence="1">
    <location>
        <begin position="26"/>
        <end position="54"/>
    </location>
</feature>
<feature type="chain" id="PRO_5044757943" evidence="2">
    <location>
        <begin position="22"/>
        <end position="68"/>
    </location>
</feature>
<evidence type="ECO:0000313" key="3">
    <source>
        <dbReference type="EMBL" id="KAL3308896.1"/>
    </source>
</evidence>
<dbReference type="Proteomes" id="UP001626550">
    <property type="component" value="Unassembled WGS sequence"/>
</dbReference>
<protein>
    <submittedName>
        <fullName evidence="3">Uncharacterized protein</fullName>
    </submittedName>
</protein>
<feature type="compositionally biased region" description="Basic and acidic residues" evidence="1">
    <location>
        <begin position="26"/>
        <end position="36"/>
    </location>
</feature>
<sequence length="68" mass="7726">MTMKSCFLLLLVAIAIAAVDAHPHDHALKGQEHPDTDDMEDELEELKAEDEEEVKVADELMHDLEKRD</sequence>
<organism evidence="3 4">
    <name type="scientific">Cichlidogyrus casuarinus</name>
    <dbReference type="NCBI Taxonomy" id="1844966"/>
    <lineage>
        <taxon>Eukaryota</taxon>
        <taxon>Metazoa</taxon>
        <taxon>Spiralia</taxon>
        <taxon>Lophotrochozoa</taxon>
        <taxon>Platyhelminthes</taxon>
        <taxon>Monogenea</taxon>
        <taxon>Monopisthocotylea</taxon>
        <taxon>Dactylogyridea</taxon>
        <taxon>Ancyrocephalidae</taxon>
        <taxon>Cichlidogyrus</taxon>
    </lineage>
</organism>
<accession>A0ABD2PN15</accession>
<reference evidence="3 4" key="1">
    <citation type="submission" date="2024-11" db="EMBL/GenBank/DDBJ databases">
        <title>Adaptive evolution of stress response genes in parasites aligns with host niche diversity.</title>
        <authorList>
            <person name="Hahn C."/>
            <person name="Resl P."/>
        </authorList>
    </citation>
    <scope>NUCLEOTIDE SEQUENCE [LARGE SCALE GENOMIC DNA]</scope>
    <source>
        <strain evidence="3">EGGRZ-B1_66</strain>
        <tissue evidence="3">Body</tissue>
    </source>
</reference>
<evidence type="ECO:0000313" key="4">
    <source>
        <dbReference type="Proteomes" id="UP001626550"/>
    </source>
</evidence>
<feature type="compositionally biased region" description="Acidic residues" evidence="1">
    <location>
        <begin position="37"/>
        <end position="53"/>
    </location>
</feature>